<dbReference type="OrthoDB" id="1521695at2"/>
<dbReference type="KEGG" id="fll:EI427_23450"/>
<accession>A0A3S9PAT2</accession>
<dbReference type="Proteomes" id="UP000267268">
    <property type="component" value="Chromosome 2"/>
</dbReference>
<name>A0A3S9PAT2_9BACT</name>
<keyword evidence="2" id="KW-1185">Reference proteome</keyword>
<dbReference type="EMBL" id="CP034563">
    <property type="protein sequence ID" value="AZQ65172.1"/>
    <property type="molecule type" value="Genomic_DNA"/>
</dbReference>
<protein>
    <submittedName>
        <fullName evidence="1">Uncharacterized protein</fullName>
    </submittedName>
</protein>
<proteinExistence type="predicted"/>
<sequence>MYQLSKKYLLVLIGVLIVTSTTLLATEIPIEDIKRLENKITSTKQFKKFRAFDVEVPSFKSEKKLTEKPLKIKTQAMRDIDAQEAKILLAYETVNAGDLFVNVFTEDELVSLPVGIKKTIKGKDFIIIIDNVRLTPKGAFVNVGLVVNFTKSNKKLVFGAFDVAFSQEKGFGGLGKLALLKDYSLALTKNINLEFKGLLSGGENYVNWNCDGYESMAAEFDIVFDSTLIRPANASGDVIKGKKVVSSVKTTIVSLDEMLVKVNLPRFRMGETNDRGFVFCAQDVIYDQSEVSNGNVIFPDNYHSADFLEGNLNLWKGFYIRRAEVIMPSDFDKIRQSQVARDSAEAKKGIKITADEREERNVSDSLALEGVNQNRTRIQVTGLIIDNNGLTGNFQGHYLLSLDKGKIGGGWAISLDRVEVDILKGQFIMADLRGDLQIPTSDSVGVLSYEAQIESGGDFRFYSSTEETLPFAPLGERSKLILTRTEITIEITDGIFYAGVDVDGSMDVGAKESDVELVGITFQSLLIETRQPYLSAVAFSVSSEALEQKLSGRNLTINEIGISAIGGSVELKVDAMVHLHDKLEGFGGGGAVKVIGFRDENGWGYNRTEVSKISIEIVKKDTYDIRGTISILNDDPIYGDVFMGTVEAKLGPLTKSGGLGAAATIMFGKKDGNSYWYVDALVILPDPGLQVGSFSFLGFGGGLYYGMERATYANNVNKASLVKSATGGVYLPNAKVGLGLKAIIVFAVPDKGTLLAETTFEMSFFKGGGIQKAIFVGCANIMSSTMSGLSDDSLTNLVAKEDASPTEIQNDQDVENASYECAYIQAESSPIFASLVVSLDFENNIYHGELIVSVEAGVMEGFGKAVVHFEEDTWYVHIGTSKNPISLTMLGSFSATAYFMFGDNLPSGFKAPQQVIDILGYEPGAPITGGRQEEALAGGRGVAFGASLDLDTSELEFLMFYAHLQAGFGFDLMLKSYGPNTVCANTGNRIGLNGWYAQGQIYTYIKAKIGVKVDLWFVSGKFEILDAAFAALLQFKGPNPIYAFGVVGGRFNILGGAVKGQCSFEFTLGEECKISGASPLGGVEIIATITPVEGSKEVDVFTSPQVVFNVPIDQEMELIDPNLNQKKSYIIHIKDISLRSKSNDKEEVCEMIWNDEHTTLLLQPQNMLQNEAQYEFSISLDFREKKNGEWVVVNSNDVLRRSVKFKSGKRPDYIDPQHVVYAYPVERQMNFYIEETPRGYLDMRQGDWGYLFEVSDPNKWEVKARFTSFDNSISYGNVEYNNAKKKVSFDIPSDMQTNKVYTLDLVHIPKATFNIDENVINNNNQVSLNKEKGNISSVEVTKRTTTEKNIESSEDKIVYTSTFRSSHFRTFVAKMNGINVGTGLTGILPYNFRRQMSVYIPTFHNETLDKLEVIGEGETAPLISLEADFTDTFFQNVINPLMYTSYPLHGAKISWRKENEGFGWVKPKYSTYFASNSEGAIMLSDDELSSGNLEAHHRFRIIYNTDYYVGMDFRDFQAELEDLSEQGNLNLTDPQDIEITNFIRTNVAAPFLFEGIYHVIMNYTLPGKTTPNSIHKLRLKNIIQ</sequence>
<dbReference type="RefSeq" id="WP_126619628.1">
    <property type="nucleotide sequence ID" value="NZ_CP034563.1"/>
</dbReference>
<gene>
    <name evidence="1" type="ORF">EI427_23450</name>
</gene>
<evidence type="ECO:0000313" key="1">
    <source>
        <dbReference type="EMBL" id="AZQ65172.1"/>
    </source>
</evidence>
<evidence type="ECO:0000313" key="2">
    <source>
        <dbReference type="Proteomes" id="UP000267268"/>
    </source>
</evidence>
<organism evidence="1 2">
    <name type="scientific">Flammeovirga pectinis</name>
    <dbReference type="NCBI Taxonomy" id="2494373"/>
    <lineage>
        <taxon>Bacteria</taxon>
        <taxon>Pseudomonadati</taxon>
        <taxon>Bacteroidota</taxon>
        <taxon>Cytophagia</taxon>
        <taxon>Cytophagales</taxon>
        <taxon>Flammeovirgaceae</taxon>
        <taxon>Flammeovirga</taxon>
    </lineage>
</organism>
<reference evidence="1 2" key="1">
    <citation type="submission" date="2018-12" db="EMBL/GenBank/DDBJ databases">
        <title>Flammeovirga pectinis sp. nov., isolated from the gut of the Korean scallop, Patinopecten yessoensis.</title>
        <authorList>
            <person name="Bae J.-W."/>
            <person name="Jeong Y.-S."/>
            <person name="Kang W."/>
        </authorList>
    </citation>
    <scope>NUCLEOTIDE SEQUENCE [LARGE SCALE GENOMIC DNA]</scope>
    <source>
        <strain evidence="1 2">L12M1</strain>
    </source>
</reference>